<evidence type="ECO:0000256" key="5">
    <source>
        <dbReference type="ARBA" id="ARBA00022679"/>
    </source>
</evidence>
<evidence type="ECO:0000256" key="8">
    <source>
        <dbReference type="SAM" id="Phobius"/>
    </source>
</evidence>
<keyword evidence="7 8" id="KW-0472">Membrane</keyword>
<dbReference type="PANTHER" id="PTHR45528">
    <property type="entry name" value="SENSOR HISTIDINE KINASE CPXA"/>
    <property type="match status" value="1"/>
</dbReference>
<dbReference type="Gene3D" id="6.10.340.10">
    <property type="match status" value="1"/>
</dbReference>
<evidence type="ECO:0000256" key="4">
    <source>
        <dbReference type="ARBA" id="ARBA00022553"/>
    </source>
</evidence>
<dbReference type="GO" id="GO:0016020">
    <property type="term" value="C:membrane"/>
    <property type="evidence" value="ECO:0007669"/>
    <property type="project" value="UniProtKB-SubCell"/>
</dbReference>
<protein>
    <recommendedName>
        <fullName evidence="3">histidine kinase</fullName>
        <ecNumber evidence="3">2.7.13.3</ecNumber>
    </recommendedName>
</protein>
<name>A0A523VWA0_UNCAE</name>
<accession>A0A523VWA0</accession>
<feature type="domain" description="HAMP" evidence="9">
    <location>
        <begin position="202"/>
        <end position="237"/>
    </location>
</feature>
<dbReference type="AlphaFoldDB" id="A0A523VWA0"/>
<keyword evidence="5" id="KW-0808">Transferase</keyword>
<gene>
    <name evidence="10" type="ORF">E3J48_08320</name>
</gene>
<dbReference type="InterPro" id="IPR050398">
    <property type="entry name" value="HssS/ArlS-like"/>
</dbReference>
<dbReference type="PANTHER" id="PTHR45528:SF9">
    <property type="entry name" value="SENSOR HISTIDINE KINASE YBDK"/>
    <property type="match status" value="1"/>
</dbReference>
<evidence type="ECO:0000259" key="9">
    <source>
        <dbReference type="PROSITE" id="PS50885"/>
    </source>
</evidence>
<organism evidence="10 11">
    <name type="scientific">Aerophobetes bacterium</name>
    <dbReference type="NCBI Taxonomy" id="2030807"/>
    <lineage>
        <taxon>Bacteria</taxon>
        <taxon>Candidatus Aerophobota</taxon>
    </lineage>
</organism>
<evidence type="ECO:0000313" key="10">
    <source>
        <dbReference type="EMBL" id="TET59040.1"/>
    </source>
</evidence>
<comment type="caution">
    <text evidence="10">The sequence shown here is derived from an EMBL/GenBank/DDBJ whole genome shotgun (WGS) entry which is preliminary data.</text>
</comment>
<dbReference type="EMBL" id="SOIZ01000382">
    <property type="protein sequence ID" value="TET59040.1"/>
    <property type="molecule type" value="Genomic_DNA"/>
</dbReference>
<comment type="subcellular location">
    <subcellularLocation>
        <location evidence="2">Membrane</location>
        <topology evidence="2">Multi-pass membrane protein</topology>
    </subcellularLocation>
</comment>
<dbReference type="GO" id="GO:0004673">
    <property type="term" value="F:protein histidine kinase activity"/>
    <property type="evidence" value="ECO:0007669"/>
    <property type="project" value="UniProtKB-EC"/>
</dbReference>
<feature type="non-terminal residue" evidence="10">
    <location>
        <position position="237"/>
    </location>
</feature>
<dbReference type="Proteomes" id="UP000319130">
    <property type="component" value="Unassembled WGS sequence"/>
</dbReference>
<evidence type="ECO:0000256" key="2">
    <source>
        <dbReference type="ARBA" id="ARBA00004141"/>
    </source>
</evidence>
<proteinExistence type="predicted"/>
<evidence type="ECO:0000313" key="11">
    <source>
        <dbReference type="Proteomes" id="UP000319130"/>
    </source>
</evidence>
<evidence type="ECO:0000256" key="7">
    <source>
        <dbReference type="ARBA" id="ARBA00023136"/>
    </source>
</evidence>
<evidence type="ECO:0000256" key="6">
    <source>
        <dbReference type="ARBA" id="ARBA00022777"/>
    </source>
</evidence>
<dbReference type="GO" id="GO:0007165">
    <property type="term" value="P:signal transduction"/>
    <property type="evidence" value="ECO:0007669"/>
    <property type="project" value="InterPro"/>
</dbReference>
<dbReference type="InterPro" id="IPR003660">
    <property type="entry name" value="HAMP_dom"/>
</dbReference>
<comment type="catalytic activity">
    <reaction evidence="1">
        <text>ATP + protein L-histidine = ADP + protein N-phospho-L-histidine.</text>
        <dbReference type="EC" id="2.7.13.3"/>
    </reaction>
</comment>
<evidence type="ECO:0000256" key="3">
    <source>
        <dbReference type="ARBA" id="ARBA00012438"/>
    </source>
</evidence>
<keyword evidence="8" id="KW-0812">Transmembrane</keyword>
<reference evidence="10 11" key="1">
    <citation type="submission" date="2019-03" db="EMBL/GenBank/DDBJ databases">
        <title>Metabolic potential of uncultured bacteria and archaea associated with petroleum seepage in deep-sea sediments.</title>
        <authorList>
            <person name="Dong X."/>
            <person name="Hubert C."/>
        </authorList>
    </citation>
    <scope>NUCLEOTIDE SEQUENCE [LARGE SCALE GENOMIC DNA]</scope>
    <source>
        <strain evidence="10">E29_bin52</strain>
    </source>
</reference>
<keyword evidence="4" id="KW-0597">Phosphoprotein</keyword>
<dbReference type="CDD" id="cd06225">
    <property type="entry name" value="HAMP"/>
    <property type="match status" value="1"/>
</dbReference>
<sequence length="237" mass="27098">MKVRTSLLLLSVAFVTLIVALGLVTFHTSNLINREIRESMVASEIMRHVFELNIVTHEYSAHHEERMRQQWLIKYDSLGKTLKQSREQEIHPEHLSVLESITSNYESLGDFFSRLQANLAKRERLIEENRPEAEINLTLASERRLTAQGLMSSQRIASEAFQLSAVIQRIIARVQQRTNSIFLFSVVGFVVLSFYISLRTIRAVTEPLNELVKGAQIIGKGDLKHRVDVKTKSEIGE</sequence>
<keyword evidence="6" id="KW-0418">Kinase</keyword>
<dbReference type="EC" id="2.7.13.3" evidence="3"/>
<dbReference type="PROSITE" id="PS50885">
    <property type="entry name" value="HAMP"/>
    <property type="match status" value="1"/>
</dbReference>
<keyword evidence="8" id="KW-1133">Transmembrane helix</keyword>
<feature type="transmembrane region" description="Helical" evidence="8">
    <location>
        <begin position="181"/>
        <end position="198"/>
    </location>
</feature>
<evidence type="ECO:0000256" key="1">
    <source>
        <dbReference type="ARBA" id="ARBA00000085"/>
    </source>
</evidence>
<dbReference type="Pfam" id="PF00672">
    <property type="entry name" value="HAMP"/>
    <property type="match status" value="1"/>
</dbReference>